<dbReference type="InterPro" id="IPR029071">
    <property type="entry name" value="Ubiquitin-like_domsf"/>
</dbReference>
<feature type="domain" description="Ubiquitin-like" evidence="1">
    <location>
        <begin position="116"/>
        <end position="192"/>
    </location>
</feature>
<dbReference type="STRING" id="686832.A0A0C2Y9D4"/>
<dbReference type="Gene3D" id="3.10.20.90">
    <property type="entry name" value="Phosphatidylinositol 3-kinase Catalytic Subunit, Chain A, domain 1"/>
    <property type="match status" value="1"/>
</dbReference>
<keyword evidence="3" id="KW-1185">Reference proteome</keyword>
<dbReference type="CDD" id="cd01763">
    <property type="entry name" value="Ubl_SUMO_like"/>
    <property type="match status" value="1"/>
</dbReference>
<accession>A0A0C2Y9D4</accession>
<proteinExistence type="predicted"/>
<dbReference type="OrthoDB" id="428577at2759"/>
<organism evidence="2 3">
    <name type="scientific">Hebeloma cylindrosporum</name>
    <dbReference type="NCBI Taxonomy" id="76867"/>
    <lineage>
        <taxon>Eukaryota</taxon>
        <taxon>Fungi</taxon>
        <taxon>Dikarya</taxon>
        <taxon>Basidiomycota</taxon>
        <taxon>Agaricomycotina</taxon>
        <taxon>Agaricomycetes</taxon>
        <taxon>Agaricomycetidae</taxon>
        <taxon>Agaricales</taxon>
        <taxon>Agaricineae</taxon>
        <taxon>Hymenogastraceae</taxon>
        <taxon>Hebeloma</taxon>
    </lineage>
</organism>
<dbReference type="SUPFAM" id="SSF54236">
    <property type="entry name" value="Ubiquitin-like"/>
    <property type="match status" value="1"/>
</dbReference>
<dbReference type="HOGENOM" id="CLU_028134_0_0_1"/>
<sequence length="438" mass="49090">MPKVSSGSTSTPTRSKKASLFVFIYDDKRVLASRKTCYNEAIRDCRKLFSEISANHKITFHTKELPICAGVLTAISEDVWEEVVGDITSVIVRAEERVQSQAQAIPGVVARNRGYLTVTVERGDGERCEIRGLRPETQVKKIYSAVVKRWGRSIDGWRLMYEGDICLPYQTIESMEIEDGDTLHLLVEQKGGKPVIYLFSPETIEAEVKLSLIPQWNLSAIYPVVPIKPRTARSNEQVAWRVRTHVNGDLTELTTGLDVAYLFWEAHTDSTVPPSPPASPIHGESNRGLTEHFNPNEAVLNDANSVVMPVAKSTPYLDKALAALGLHTEARTSFITYWLPSILKHKHLAFRFLPQASYEEAAPLEIAPSPDVITRVFMIFQGLAEQELQDWTTASSRASEDVTRWRKVVGVDLERTLDANLFRVLEWGGMEVLRPSST</sequence>
<name>A0A0C2Y9D4_HEBCY</name>
<dbReference type="AlphaFoldDB" id="A0A0C2Y9D4"/>
<evidence type="ECO:0000313" key="2">
    <source>
        <dbReference type="EMBL" id="KIM37627.1"/>
    </source>
</evidence>
<evidence type="ECO:0000313" key="3">
    <source>
        <dbReference type="Proteomes" id="UP000053424"/>
    </source>
</evidence>
<dbReference type="EMBL" id="KN831796">
    <property type="protein sequence ID" value="KIM37627.1"/>
    <property type="molecule type" value="Genomic_DNA"/>
</dbReference>
<dbReference type="Pfam" id="PF11976">
    <property type="entry name" value="Rad60-SLD"/>
    <property type="match status" value="1"/>
</dbReference>
<dbReference type="InterPro" id="IPR000626">
    <property type="entry name" value="Ubiquitin-like_dom"/>
</dbReference>
<reference evidence="3" key="2">
    <citation type="submission" date="2015-01" db="EMBL/GenBank/DDBJ databases">
        <title>Evolutionary Origins and Diversification of the Mycorrhizal Mutualists.</title>
        <authorList>
            <consortium name="DOE Joint Genome Institute"/>
            <consortium name="Mycorrhizal Genomics Consortium"/>
            <person name="Kohler A."/>
            <person name="Kuo A."/>
            <person name="Nagy L.G."/>
            <person name="Floudas D."/>
            <person name="Copeland A."/>
            <person name="Barry K.W."/>
            <person name="Cichocki N."/>
            <person name="Veneault-Fourrey C."/>
            <person name="LaButti K."/>
            <person name="Lindquist E.A."/>
            <person name="Lipzen A."/>
            <person name="Lundell T."/>
            <person name="Morin E."/>
            <person name="Murat C."/>
            <person name="Riley R."/>
            <person name="Ohm R."/>
            <person name="Sun H."/>
            <person name="Tunlid A."/>
            <person name="Henrissat B."/>
            <person name="Grigoriev I.V."/>
            <person name="Hibbett D.S."/>
            <person name="Martin F."/>
        </authorList>
    </citation>
    <scope>NUCLEOTIDE SEQUENCE [LARGE SCALE GENOMIC DNA]</scope>
    <source>
        <strain evidence="3">h7</strain>
    </source>
</reference>
<protein>
    <recommendedName>
        <fullName evidence="1">Ubiquitin-like domain-containing protein</fullName>
    </recommendedName>
</protein>
<evidence type="ECO:0000259" key="1">
    <source>
        <dbReference type="PROSITE" id="PS50053"/>
    </source>
</evidence>
<dbReference type="Proteomes" id="UP000053424">
    <property type="component" value="Unassembled WGS sequence"/>
</dbReference>
<gene>
    <name evidence="2" type="ORF">M413DRAFT_448413</name>
</gene>
<dbReference type="PROSITE" id="PS50053">
    <property type="entry name" value="UBIQUITIN_2"/>
    <property type="match status" value="1"/>
</dbReference>
<reference evidence="2 3" key="1">
    <citation type="submission" date="2014-04" db="EMBL/GenBank/DDBJ databases">
        <authorList>
            <consortium name="DOE Joint Genome Institute"/>
            <person name="Kuo A."/>
            <person name="Gay G."/>
            <person name="Dore J."/>
            <person name="Kohler A."/>
            <person name="Nagy L.G."/>
            <person name="Floudas D."/>
            <person name="Copeland A."/>
            <person name="Barry K.W."/>
            <person name="Cichocki N."/>
            <person name="Veneault-Fourrey C."/>
            <person name="LaButti K."/>
            <person name="Lindquist E.A."/>
            <person name="Lipzen A."/>
            <person name="Lundell T."/>
            <person name="Morin E."/>
            <person name="Murat C."/>
            <person name="Sun H."/>
            <person name="Tunlid A."/>
            <person name="Henrissat B."/>
            <person name="Grigoriev I.V."/>
            <person name="Hibbett D.S."/>
            <person name="Martin F."/>
            <person name="Nordberg H.P."/>
            <person name="Cantor M.N."/>
            <person name="Hua S.X."/>
        </authorList>
    </citation>
    <scope>NUCLEOTIDE SEQUENCE [LARGE SCALE GENOMIC DNA]</scope>
    <source>
        <strain evidence="3">h7</strain>
    </source>
</reference>
<dbReference type="InterPro" id="IPR022617">
    <property type="entry name" value="Rad60/SUMO-like_dom"/>
</dbReference>